<dbReference type="InterPro" id="IPR051914">
    <property type="entry name" value="FAD-linked_OxidoTrans_Type4"/>
</dbReference>
<dbReference type="GO" id="GO:0071949">
    <property type="term" value="F:FAD binding"/>
    <property type="evidence" value="ECO:0007669"/>
    <property type="project" value="InterPro"/>
</dbReference>
<evidence type="ECO:0000259" key="1">
    <source>
        <dbReference type="PROSITE" id="PS51387"/>
    </source>
</evidence>
<dbReference type="PROSITE" id="PS51387">
    <property type="entry name" value="FAD_PCMH"/>
    <property type="match status" value="1"/>
</dbReference>
<feature type="domain" description="FAD-binding PCMH-type" evidence="1">
    <location>
        <begin position="38"/>
        <end position="198"/>
    </location>
</feature>
<dbReference type="InterPro" id="IPR016166">
    <property type="entry name" value="FAD-bd_PCMH"/>
</dbReference>
<dbReference type="Gene3D" id="3.30.43.10">
    <property type="entry name" value="Uridine Diphospho-n-acetylenolpyruvylglucosamine Reductase, domain 2"/>
    <property type="match status" value="1"/>
</dbReference>
<organism evidence="2 3">
    <name type="scientific">Acidianus manzaensis</name>
    <dbReference type="NCBI Taxonomy" id="282676"/>
    <lineage>
        <taxon>Archaea</taxon>
        <taxon>Thermoproteota</taxon>
        <taxon>Thermoprotei</taxon>
        <taxon>Sulfolobales</taxon>
        <taxon>Sulfolobaceae</taxon>
        <taxon>Acidianus</taxon>
    </lineage>
</organism>
<dbReference type="PANTHER" id="PTHR42934">
    <property type="entry name" value="GLYCOLATE OXIDASE SUBUNIT GLCD"/>
    <property type="match status" value="1"/>
</dbReference>
<dbReference type="InterPro" id="IPR036318">
    <property type="entry name" value="FAD-bd_PCMH-like_sf"/>
</dbReference>
<evidence type="ECO:0000313" key="2">
    <source>
        <dbReference type="EMBL" id="ARM75413.1"/>
    </source>
</evidence>
<dbReference type="EMBL" id="CP020477">
    <property type="protein sequence ID" value="ARM75413.1"/>
    <property type="molecule type" value="Genomic_DNA"/>
</dbReference>
<dbReference type="KEGG" id="aman:B6F84_04800"/>
<protein>
    <recommendedName>
        <fullName evidence="1">FAD-binding PCMH-type domain-containing protein</fullName>
    </recommendedName>
</protein>
<dbReference type="SUPFAM" id="SSF56176">
    <property type="entry name" value="FAD-binding/transporter-associated domain-like"/>
    <property type="match status" value="1"/>
</dbReference>
<dbReference type="InterPro" id="IPR006094">
    <property type="entry name" value="Oxid_FAD_bind_N"/>
</dbReference>
<sequence>MVDYIKELKKRFKVATDLETRERYSKDYGFISPKLSKFRKIADAVVWLYSEEEIKEFFKIQQDYHFYIVERGNGTNTLGGAMPIKEKSVIVIPEMKKFEVLNGKLISDPSVEFNDLDVSSLPVYPTSFNMATIGGFVAGGSLGIGSLKYGAVWDNVNMIKVVNQKGEYTFYDNDVKKVVQSAGTVGIITKIGFRLIKRDKIVVKNYKFKKVGDAINKALDLIDEAEFISIRSKEMAYNISNENWDNWNLIVGFPGEDGKPVTSADIITTFAGAYFTVVNKKKVSYYSVDVKIEDLEKLDKIKGMIDCELARSQGKLFSHTYFLGFSEIPLQNEKVFNLHSYKINDRVEEDRLKKIIDFKKVVDPEDYINPGKIEY</sequence>
<dbReference type="Pfam" id="PF01565">
    <property type="entry name" value="FAD_binding_4"/>
    <property type="match status" value="1"/>
</dbReference>
<accession>A0A1W6JYR4</accession>
<dbReference type="STRING" id="282676.B6F84_04800"/>
<name>A0A1W6JYR4_9CREN</name>
<dbReference type="InterPro" id="IPR016167">
    <property type="entry name" value="FAD-bd_PCMH_sub1"/>
</dbReference>
<dbReference type="Gene3D" id="3.30.465.10">
    <property type="match status" value="1"/>
</dbReference>
<reference evidence="2 3" key="1">
    <citation type="submission" date="2017-03" db="EMBL/GenBank/DDBJ databases">
        <title>Sulfur activation and transportation mechanism of thermophilic Archaea Acidianus manzaensis YN-25.</title>
        <authorList>
            <person name="Ma Y."/>
            <person name="Yang Y."/>
            <person name="Xia J."/>
        </authorList>
    </citation>
    <scope>NUCLEOTIDE SEQUENCE [LARGE SCALE GENOMIC DNA]</scope>
    <source>
        <strain evidence="2 3">YN-25</strain>
    </source>
</reference>
<dbReference type="AlphaFoldDB" id="A0A1W6JYR4"/>
<dbReference type="PANTHER" id="PTHR42934:SF2">
    <property type="entry name" value="GLYCOLATE OXIDASE SUBUNIT GLCD"/>
    <property type="match status" value="1"/>
</dbReference>
<keyword evidence="3" id="KW-1185">Reference proteome</keyword>
<proteinExistence type="predicted"/>
<evidence type="ECO:0000313" key="3">
    <source>
        <dbReference type="Proteomes" id="UP000193404"/>
    </source>
</evidence>
<dbReference type="Proteomes" id="UP000193404">
    <property type="component" value="Chromosome"/>
</dbReference>
<gene>
    <name evidence="2" type="ORF">B6F84_04800</name>
</gene>
<dbReference type="InterPro" id="IPR016169">
    <property type="entry name" value="FAD-bd_PCMH_sub2"/>
</dbReference>